<dbReference type="Proteomes" id="UP000245768">
    <property type="component" value="Unassembled WGS sequence"/>
</dbReference>
<dbReference type="InParanoid" id="A0A316YY67"/>
<feature type="chain" id="PRO_5016337768" evidence="1">
    <location>
        <begin position="20"/>
        <end position="79"/>
    </location>
</feature>
<dbReference type="AlphaFoldDB" id="A0A316YY67"/>
<gene>
    <name evidence="2" type="ORF">FA10DRAFT_264765</name>
</gene>
<evidence type="ECO:0000313" key="3">
    <source>
        <dbReference type="Proteomes" id="UP000245768"/>
    </source>
</evidence>
<dbReference type="RefSeq" id="XP_025381397.1">
    <property type="nucleotide sequence ID" value="XM_025520779.1"/>
</dbReference>
<dbReference type="PROSITE" id="PS51257">
    <property type="entry name" value="PROKAR_LIPOPROTEIN"/>
    <property type="match status" value="1"/>
</dbReference>
<proteinExistence type="predicted"/>
<evidence type="ECO:0000313" key="2">
    <source>
        <dbReference type="EMBL" id="PWN94199.1"/>
    </source>
</evidence>
<reference evidence="2 3" key="1">
    <citation type="journal article" date="2018" name="Mol. Biol. Evol.">
        <title>Broad Genomic Sampling Reveals a Smut Pathogenic Ancestry of the Fungal Clade Ustilaginomycotina.</title>
        <authorList>
            <person name="Kijpornyongpan T."/>
            <person name="Mondo S.J."/>
            <person name="Barry K."/>
            <person name="Sandor L."/>
            <person name="Lee J."/>
            <person name="Lipzen A."/>
            <person name="Pangilinan J."/>
            <person name="LaButti K."/>
            <person name="Hainaut M."/>
            <person name="Henrissat B."/>
            <person name="Grigoriev I.V."/>
            <person name="Spatafora J.W."/>
            <person name="Aime M.C."/>
        </authorList>
    </citation>
    <scope>NUCLEOTIDE SEQUENCE [LARGE SCALE GENOMIC DNA]</scope>
    <source>
        <strain evidence="2 3">MCA 4198</strain>
    </source>
</reference>
<feature type="signal peptide" evidence="1">
    <location>
        <begin position="1"/>
        <end position="19"/>
    </location>
</feature>
<protein>
    <submittedName>
        <fullName evidence="2">Uncharacterized protein</fullName>
    </submittedName>
</protein>
<organism evidence="2 3">
    <name type="scientific">Acaromyces ingoldii</name>
    <dbReference type="NCBI Taxonomy" id="215250"/>
    <lineage>
        <taxon>Eukaryota</taxon>
        <taxon>Fungi</taxon>
        <taxon>Dikarya</taxon>
        <taxon>Basidiomycota</taxon>
        <taxon>Ustilaginomycotina</taxon>
        <taxon>Exobasidiomycetes</taxon>
        <taxon>Exobasidiales</taxon>
        <taxon>Cryptobasidiaceae</taxon>
        <taxon>Acaromyces</taxon>
    </lineage>
</organism>
<evidence type="ECO:0000256" key="1">
    <source>
        <dbReference type="SAM" id="SignalP"/>
    </source>
</evidence>
<dbReference type="EMBL" id="KZ819634">
    <property type="protein sequence ID" value="PWN94199.1"/>
    <property type="molecule type" value="Genomic_DNA"/>
</dbReference>
<accession>A0A316YY67</accession>
<keyword evidence="1" id="KW-0732">Signal</keyword>
<name>A0A316YY67_9BASI</name>
<keyword evidence="3" id="KW-1185">Reference proteome</keyword>
<sequence length="79" mass="8817">MKFLNLLPIFLVTFSSCSASEQLGCAIGEMCCTCMHPYDLSFPTACFPQKHCYVTTACDSMTRCTRPCYNDTGCKYTSK</sequence>
<dbReference type="GeneID" id="37042695"/>